<dbReference type="AlphaFoldDB" id="A0A927C7L5"/>
<dbReference type="InterPro" id="IPR050490">
    <property type="entry name" value="Bact_solute-bd_prot1"/>
</dbReference>
<keyword evidence="2" id="KW-1185">Reference proteome</keyword>
<evidence type="ECO:0000313" key="2">
    <source>
        <dbReference type="Proteomes" id="UP000639396"/>
    </source>
</evidence>
<dbReference type="PANTHER" id="PTHR43649">
    <property type="entry name" value="ARABINOSE-BINDING PROTEIN-RELATED"/>
    <property type="match status" value="1"/>
</dbReference>
<dbReference type="Pfam" id="PF01547">
    <property type="entry name" value="SBP_bac_1"/>
    <property type="match status" value="1"/>
</dbReference>
<evidence type="ECO:0000313" key="1">
    <source>
        <dbReference type="EMBL" id="MBD2862680.1"/>
    </source>
</evidence>
<gene>
    <name evidence="1" type="ORF">IDH45_11870</name>
</gene>
<sequence length="393" mass="43720">MSACTLKVALIGGPAFEPLYKSFEAFTRQTGISIDIAFTGTHPSLNQHLMHAYEAGEGDYDLVSTHTKYAPSQLFLEPLNDDFEEAELADFVPGALSLATYEGKLLCIPRNVDIRLLFYRKDWLNEIRIDKPDTWEQLRHICEVLHERGIVGFAFTGKESGLFGTFYELLVSYGGRLFDDSLQPAFDSSAGIRAAAFLCDLYRSRFTPAEVPNMHYDEVSNAFRSGSCAMAADWPGYYGLYGNPETSRVSGLFDIGLLPCGPTGDRGVYAGSMSFGLPKGAPHKQEALRLLKYVTSADVQRIDLRNGHVPVRNSLMARLDDDARAGTLELKRLTLLRETLDRYMIIPPRFEAYPMAEDIIWGRIREALLGKLTPETAVTMAAAEIRGLKPAPR</sequence>
<dbReference type="InterPro" id="IPR006059">
    <property type="entry name" value="SBP"/>
</dbReference>
<reference evidence="1" key="1">
    <citation type="submission" date="2020-09" db="EMBL/GenBank/DDBJ databases">
        <title>A novel bacterium of genus Paenibacillus, isolated from South China Sea.</title>
        <authorList>
            <person name="Huang H."/>
            <person name="Mo K."/>
            <person name="Hu Y."/>
        </authorList>
    </citation>
    <scope>NUCLEOTIDE SEQUENCE</scope>
    <source>
        <strain evidence="1">IB182363</strain>
    </source>
</reference>
<name>A0A927C7L5_9BACL</name>
<organism evidence="1 2">
    <name type="scientific">Paenibacillus oceani</name>
    <dbReference type="NCBI Taxonomy" id="2772510"/>
    <lineage>
        <taxon>Bacteria</taxon>
        <taxon>Bacillati</taxon>
        <taxon>Bacillota</taxon>
        <taxon>Bacilli</taxon>
        <taxon>Bacillales</taxon>
        <taxon>Paenibacillaceae</taxon>
        <taxon>Paenibacillus</taxon>
    </lineage>
</organism>
<dbReference type="Gene3D" id="3.40.190.10">
    <property type="entry name" value="Periplasmic binding protein-like II"/>
    <property type="match status" value="2"/>
</dbReference>
<comment type="caution">
    <text evidence="1">The sequence shown here is derived from an EMBL/GenBank/DDBJ whole genome shotgun (WGS) entry which is preliminary data.</text>
</comment>
<dbReference type="PANTHER" id="PTHR43649:SF12">
    <property type="entry name" value="DIACETYLCHITOBIOSE BINDING PROTEIN DASA"/>
    <property type="match status" value="1"/>
</dbReference>
<dbReference type="RefSeq" id="WP_190927786.1">
    <property type="nucleotide sequence ID" value="NZ_JACXJA010000014.1"/>
</dbReference>
<dbReference type="Proteomes" id="UP000639396">
    <property type="component" value="Unassembled WGS sequence"/>
</dbReference>
<proteinExistence type="predicted"/>
<dbReference type="SUPFAM" id="SSF53850">
    <property type="entry name" value="Periplasmic binding protein-like II"/>
    <property type="match status" value="1"/>
</dbReference>
<dbReference type="EMBL" id="JACXJA010000014">
    <property type="protein sequence ID" value="MBD2862680.1"/>
    <property type="molecule type" value="Genomic_DNA"/>
</dbReference>
<accession>A0A927C7L5</accession>
<dbReference type="CDD" id="cd13585">
    <property type="entry name" value="PBP2_TMBP_like"/>
    <property type="match status" value="1"/>
</dbReference>
<protein>
    <submittedName>
        <fullName evidence="1">Sugar ABC transporter substrate-binding protein</fullName>
    </submittedName>
</protein>